<protein>
    <submittedName>
        <fullName evidence="7">Lipopolysaccharide biosynthesis protein</fullName>
    </submittedName>
</protein>
<keyword evidence="8" id="KW-1185">Reference proteome</keyword>
<evidence type="ECO:0000256" key="6">
    <source>
        <dbReference type="SAM" id="Phobius"/>
    </source>
</evidence>
<feature type="transmembrane region" description="Helical" evidence="6">
    <location>
        <begin position="118"/>
        <end position="139"/>
    </location>
</feature>
<feature type="transmembrane region" description="Helical" evidence="6">
    <location>
        <begin position="399"/>
        <end position="421"/>
    </location>
</feature>
<keyword evidence="3 6" id="KW-0812">Transmembrane</keyword>
<organism evidence="7 8">
    <name type="scientific">Virgibacillus byunsanensis</name>
    <dbReference type="NCBI Taxonomy" id="570945"/>
    <lineage>
        <taxon>Bacteria</taxon>
        <taxon>Bacillati</taxon>
        <taxon>Bacillota</taxon>
        <taxon>Bacilli</taxon>
        <taxon>Bacillales</taxon>
        <taxon>Bacillaceae</taxon>
        <taxon>Virgibacillus</taxon>
    </lineage>
</organism>
<keyword evidence="5 6" id="KW-0472">Membrane</keyword>
<dbReference type="EMBL" id="JBHTKJ010000007">
    <property type="protein sequence ID" value="MFD1037205.1"/>
    <property type="molecule type" value="Genomic_DNA"/>
</dbReference>
<sequence length="431" mass="46938">MKRKIEALIKKPFVRNVFIMASGTAAAQAVTMAFSPFITRLYGPEAFGLMGVFVAIVGIIAPIAALTYPIAIVLPKHDSDAKGIIRLSLYISSGIAVLTAFILFVFNKSIVQLFQLGAVAPFLFLIPVVIVFSGFLQVIEQWLIRTKQFGITAKVTFLQALFIQGSKVGIGFFHPVAAVLIILSAAGNGLKAFMLMLFAKGSDYNETAEIEAGQTSIKDIAKKHKDFPLYRAPEVFLNTTSQSLPILLLTSFFGPASAGFYSIGKTVLSIPIQLIGKSVGNVFYPRISEAANKGENLTHLIKKATLALGAVGVIPFGIIVIFGPWLFSFVFGAEWITAGEYARWIALWTFFGFINRPSVVSLPVLAAQAFQLYFTIFMLVTRVAALAIGYYVFLSDVIAIAFFGVSGAILNISLILITLRISKNYDENGWR</sequence>
<feature type="transmembrane region" description="Helical" evidence="6">
    <location>
        <begin position="12"/>
        <end position="34"/>
    </location>
</feature>
<feature type="transmembrane region" description="Helical" evidence="6">
    <location>
        <begin position="306"/>
        <end position="333"/>
    </location>
</feature>
<keyword evidence="2" id="KW-1003">Cell membrane</keyword>
<dbReference type="PANTHER" id="PTHR30250:SF28">
    <property type="entry name" value="POLYSACCHARIDE BIOSYNTHESIS PROTEIN"/>
    <property type="match status" value="1"/>
</dbReference>
<dbReference type="PANTHER" id="PTHR30250">
    <property type="entry name" value="PST FAMILY PREDICTED COLANIC ACID TRANSPORTER"/>
    <property type="match status" value="1"/>
</dbReference>
<gene>
    <name evidence="7" type="ORF">ACFQ3N_02035</name>
</gene>
<dbReference type="Pfam" id="PF13440">
    <property type="entry name" value="Polysacc_synt_3"/>
    <property type="match status" value="1"/>
</dbReference>
<evidence type="ECO:0000313" key="8">
    <source>
        <dbReference type="Proteomes" id="UP001597040"/>
    </source>
</evidence>
<keyword evidence="4 6" id="KW-1133">Transmembrane helix</keyword>
<feature type="transmembrane region" description="Helical" evidence="6">
    <location>
        <begin position="46"/>
        <end position="75"/>
    </location>
</feature>
<comment type="subcellular location">
    <subcellularLocation>
        <location evidence="1">Cell membrane</location>
        <topology evidence="1">Multi-pass membrane protein</topology>
    </subcellularLocation>
</comment>
<evidence type="ECO:0000256" key="2">
    <source>
        <dbReference type="ARBA" id="ARBA00022475"/>
    </source>
</evidence>
<feature type="transmembrane region" description="Helical" evidence="6">
    <location>
        <begin position="345"/>
        <end position="365"/>
    </location>
</feature>
<evidence type="ECO:0000313" key="7">
    <source>
        <dbReference type="EMBL" id="MFD1037205.1"/>
    </source>
</evidence>
<evidence type="ECO:0000256" key="3">
    <source>
        <dbReference type="ARBA" id="ARBA00022692"/>
    </source>
</evidence>
<dbReference type="Proteomes" id="UP001597040">
    <property type="component" value="Unassembled WGS sequence"/>
</dbReference>
<dbReference type="RefSeq" id="WP_390359068.1">
    <property type="nucleotide sequence ID" value="NZ_JBHTKJ010000007.1"/>
</dbReference>
<proteinExistence type="predicted"/>
<feature type="transmembrane region" description="Helical" evidence="6">
    <location>
        <begin position="87"/>
        <end position="106"/>
    </location>
</feature>
<reference evidence="8" key="1">
    <citation type="journal article" date="2019" name="Int. J. Syst. Evol. Microbiol.">
        <title>The Global Catalogue of Microorganisms (GCM) 10K type strain sequencing project: providing services to taxonomists for standard genome sequencing and annotation.</title>
        <authorList>
            <consortium name="The Broad Institute Genomics Platform"/>
            <consortium name="The Broad Institute Genome Sequencing Center for Infectious Disease"/>
            <person name="Wu L."/>
            <person name="Ma J."/>
        </authorList>
    </citation>
    <scope>NUCLEOTIDE SEQUENCE [LARGE SCALE GENOMIC DNA]</scope>
    <source>
        <strain evidence="8">CCUG 56754</strain>
    </source>
</reference>
<feature type="transmembrane region" description="Helical" evidence="6">
    <location>
        <begin position="372"/>
        <end position="393"/>
    </location>
</feature>
<feature type="transmembrane region" description="Helical" evidence="6">
    <location>
        <begin position="176"/>
        <end position="198"/>
    </location>
</feature>
<evidence type="ECO:0000256" key="1">
    <source>
        <dbReference type="ARBA" id="ARBA00004651"/>
    </source>
</evidence>
<comment type="caution">
    <text evidence="7">The sequence shown here is derived from an EMBL/GenBank/DDBJ whole genome shotgun (WGS) entry which is preliminary data.</text>
</comment>
<name>A0ABW3LGY5_9BACI</name>
<evidence type="ECO:0000256" key="5">
    <source>
        <dbReference type="ARBA" id="ARBA00023136"/>
    </source>
</evidence>
<accession>A0ABW3LGY5</accession>
<evidence type="ECO:0000256" key="4">
    <source>
        <dbReference type="ARBA" id="ARBA00022989"/>
    </source>
</evidence>
<dbReference type="InterPro" id="IPR050833">
    <property type="entry name" value="Poly_Biosynth_Transport"/>
</dbReference>